<evidence type="ECO:0000256" key="1">
    <source>
        <dbReference type="SAM" id="Phobius"/>
    </source>
</evidence>
<name>A0ABS9Z9C4_9HYPH</name>
<reference evidence="2" key="1">
    <citation type="journal article" date="2022" name="ISME J.">
        <title>Identification of active gaseous-alkane degraders at natural gas seeps.</title>
        <authorList>
            <person name="Farhan Ul Haque M."/>
            <person name="Hernandez M."/>
            <person name="Crombie A.T."/>
            <person name="Murrell J.C."/>
        </authorList>
    </citation>
    <scope>NUCLEOTIDE SEQUENCE</scope>
    <source>
        <strain evidence="2">PC2</strain>
    </source>
</reference>
<dbReference type="Pfam" id="PF05437">
    <property type="entry name" value="AzlD"/>
    <property type="match status" value="1"/>
</dbReference>
<feature type="transmembrane region" description="Helical" evidence="1">
    <location>
        <begin position="12"/>
        <end position="34"/>
    </location>
</feature>
<accession>A0ABS9Z9C4</accession>
<dbReference type="Proteomes" id="UP001139104">
    <property type="component" value="Unassembled WGS sequence"/>
</dbReference>
<feature type="transmembrane region" description="Helical" evidence="1">
    <location>
        <begin position="46"/>
        <end position="65"/>
    </location>
</feature>
<keyword evidence="3" id="KW-1185">Reference proteome</keyword>
<dbReference type="InterPro" id="IPR008407">
    <property type="entry name" value="Brnchd-chn_aa_trnsp_AzlD"/>
</dbReference>
<feature type="transmembrane region" description="Helical" evidence="1">
    <location>
        <begin position="97"/>
        <end position="116"/>
    </location>
</feature>
<sequence>MTLFSGEPASAPYLALVVIGFLPSEIWRALAVLIARRIDEESEVFLFVRSVATALLVGVVAKIVFAPNPELSVAPAWVRLGAIGAGAAAFFAARRSVFAMIVAGEATLILAVWLLGK</sequence>
<keyword evidence="1" id="KW-0812">Transmembrane</keyword>
<dbReference type="RefSeq" id="WP_243067737.1">
    <property type="nucleotide sequence ID" value="NZ_JAIVFK010000006.1"/>
</dbReference>
<protein>
    <submittedName>
        <fullName evidence="2">AzlD domain-containing protein</fullName>
    </submittedName>
</protein>
<comment type="caution">
    <text evidence="2">The sequence shown here is derived from an EMBL/GenBank/DDBJ whole genome shotgun (WGS) entry which is preliminary data.</text>
</comment>
<keyword evidence="1" id="KW-0472">Membrane</keyword>
<evidence type="ECO:0000313" key="3">
    <source>
        <dbReference type="Proteomes" id="UP001139104"/>
    </source>
</evidence>
<keyword evidence="1" id="KW-1133">Transmembrane helix</keyword>
<organism evidence="2 3">
    <name type="scientific">Candidatus Rhodoblastus alkanivorans</name>
    <dbReference type="NCBI Taxonomy" id="2954117"/>
    <lineage>
        <taxon>Bacteria</taxon>
        <taxon>Pseudomonadati</taxon>
        <taxon>Pseudomonadota</taxon>
        <taxon>Alphaproteobacteria</taxon>
        <taxon>Hyphomicrobiales</taxon>
        <taxon>Rhodoblastaceae</taxon>
        <taxon>Rhodoblastus</taxon>
    </lineage>
</organism>
<evidence type="ECO:0000313" key="2">
    <source>
        <dbReference type="EMBL" id="MCI4683807.1"/>
    </source>
</evidence>
<gene>
    <name evidence="2" type="ORF">K2U94_13715</name>
</gene>
<proteinExistence type="predicted"/>
<dbReference type="EMBL" id="JAIVFP010000001">
    <property type="protein sequence ID" value="MCI4683807.1"/>
    <property type="molecule type" value="Genomic_DNA"/>
</dbReference>